<dbReference type="InterPro" id="IPR039426">
    <property type="entry name" value="TonB-dep_rcpt-like"/>
</dbReference>
<dbReference type="InterPro" id="IPR037066">
    <property type="entry name" value="Plug_dom_sf"/>
</dbReference>
<dbReference type="Pfam" id="PF07715">
    <property type="entry name" value="Plug"/>
    <property type="match status" value="1"/>
</dbReference>
<evidence type="ECO:0000256" key="5">
    <source>
        <dbReference type="ARBA" id="ARBA00023077"/>
    </source>
</evidence>
<dbReference type="AlphaFoldDB" id="A0AAW9SEW1"/>
<proteinExistence type="inferred from homology"/>
<evidence type="ECO:0000256" key="7">
    <source>
        <dbReference type="ARBA" id="ARBA00023237"/>
    </source>
</evidence>
<accession>A0AAW9SEW1</accession>
<organism evidence="12 13">
    <name type="scientific">Rapidithrix thailandica</name>
    <dbReference type="NCBI Taxonomy" id="413964"/>
    <lineage>
        <taxon>Bacteria</taxon>
        <taxon>Pseudomonadati</taxon>
        <taxon>Bacteroidota</taxon>
        <taxon>Cytophagia</taxon>
        <taxon>Cytophagales</taxon>
        <taxon>Flammeovirgaceae</taxon>
        <taxon>Rapidithrix</taxon>
    </lineage>
</organism>
<feature type="domain" description="TonB-dependent receptor-like beta-barrel" evidence="10">
    <location>
        <begin position="537"/>
        <end position="1076"/>
    </location>
</feature>
<evidence type="ECO:0000259" key="11">
    <source>
        <dbReference type="Pfam" id="PF07715"/>
    </source>
</evidence>
<evidence type="ECO:0000256" key="1">
    <source>
        <dbReference type="ARBA" id="ARBA00004571"/>
    </source>
</evidence>
<name>A0AAW9SEW1_9BACT</name>
<dbReference type="InterPro" id="IPR012910">
    <property type="entry name" value="Plug_dom"/>
</dbReference>
<dbReference type="FunFam" id="2.170.130.10:FF:000008">
    <property type="entry name" value="SusC/RagA family TonB-linked outer membrane protein"/>
    <property type="match status" value="1"/>
</dbReference>
<evidence type="ECO:0000259" key="10">
    <source>
        <dbReference type="Pfam" id="PF00593"/>
    </source>
</evidence>
<dbReference type="NCBIfam" id="TIGR04057">
    <property type="entry name" value="SusC_RagA_signa"/>
    <property type="match status" value="1"/>
</dbReference>
<evidence type="ECO:0000256" key="2">
    <source>
        <dbReference type="ARBA" id="ARBA00022448"/>
    </source>
</evidence>
<evidence type="ECO:0000256" key="4">
    <source>
        <dbReference type="ARBA" id="ARBA00022692"/>
    </source>
</evidence>
<comment type="subcellular location">
    <subcellularLocation>
        <location evidence="1 8">Cell outer membrane</location>
        <topology evidence="1 8">Multi-pass membrane protein</topology>
    </subcellularLocation>
</comment>
<dbReference type="Gene3D" id="2.60.40.1120">
    <property type="entry name" value="Carboxypeptidase-like, regulatory domain"/>
    <property type="match status" value="1"/>
</dbReference>
<evidence type="ECO:0000256" key="3">
    <source>
        <dbReference type="ARBA" id="ARBA00022452"/>
    </source>
</evidence>
<evidence type="ECO:0000256" key="9">
    <source>
        <dbReference type="RuleBase" id="RU003357"/>
    </source>
</evidence>
<keyword evidence="13" id="KW-1185">Reference proteome</keyword>
<evidence type="ECO:0000256" key="8">
    <source>
        <dbReference type="PROSITE-ProRule" id="PRU01360"/>
    </source>
</evidence>
<keyword evidence="5 9" id="KW-0798">TonB box</keyword>
<dbReference type="EMBL" id="JBDKWZ010000013">
    <property type="protein sequence ID" value="MEN7550310.1"/>
    <property type="molecule type" value="Genomic_DNA"/>
</dbReference>
<dbReference type="InterPro" id="IPR023996">
    <property type="entry name" value="TonB-dep_OMP_SusC/RagA"/>
</dbReference>
<sequence>MKWRLLRQILIMSKWAFTGIFLQALLCGVLLANDGEAQKVSLEDVYLTLQVDNVKLEDVFRKIEKETAFSFSYNSGIIDHHKRISADVQGESLATLLRLLSKEANLSFKRINDNIFVNLQKESEAPELIEVEEAPAQNIQIKGVVTSEEDGQPLPGVTILVDGTTIGTTTDFNGEYRLNDVPEDAVLLFSFIGFTTQQIEVGSRSEINVVMLLDAKELEEIVVVGYGTQKKADVTGSVSSVNAETLNSRPSTSAVEALSGRVAGVSVTTNSGRPGGNTRIRIRGYNSINSGNEPLFVIDGIAGASIDNVNPSEIESIEVLKDASATAIYGARGANGVVIVTTKRGEDGKARITYNNNFSIGTLARKVDVLNAAEYMEVERRSYDKSKDPLPAYDGKLFDENGKPLYDTDWQEETTRTAFSQRHDFGITGGNEQSRYGLFLGYLDQEGILLNSYFKRYNARFTLDNNVNDWLTVGGNLAINHTKDRRIDGNVGGLSELRQMLETLPIIPVKHPDGTWGSNADREGTEQGENPVRLLEETNDTRNTTRALGKIYGNIQFAPNLEFRTNFAVDLSNFKNNKYEGRGLHSISKDQRGRAQVTSGFATYWQFENYLTWKKRLNDAHNFTVMLGGSWQEYTTEQVYTKIEGFNDDFFLWNNLGAGASVQPSSSDKGRWAINSYFARVNYSLYDRYLLTVTGRYDGSSRFGKNNKFAFFPSAALAWKVSEEGFLKGSSAISDFKLRTSFGETGNTEIGLYQSMAALGERTVVFDGNRGIGVGQSRMPNPDLKWERTAQFDVGVDLGFLNDRIAVTFDYYIKTTKDLLLSSPVSYITGHGSVLQNMGSVRNSGIELMLNTRNLDGAFKWTTMVNFSKNKNEVLSLASDQSEIFPGPWFLGQTNVIRVGQPVGSFYGYIREGVWSQAEEELAAKYGAKPGDLKFKDLNNNGQIDGGDRTIIGNGLPDWEMNMVNTFSYKGFDLSIELQSMYGNDIFNLTQHSMLDRTTLANSYSDVLNAWTPENQNTDIASLRREGYRSELDTKKVEDGSFLRLKNISLSYNIPVEKINFVNISSLRVTFSAQNLWLLTDYSGYDPETTTYGDAFAQGIEFFQYPKPRTYNLGVSVQF</sequence>
<dbReference type="Gene3D" id="2.40.170.20">
    <property type="entry name" value="TonB-dependent receptor, beta-barrel domain"/>
    <property type="match status" value="1"/>
</dbReference>
<evidence type="ECO:0000313" key="13">
    <source>
        <dbReference type="Proteomes" id="UP001403385"/>
    </source>
</evidence>
<dbReference type="RefSeq" id="WP_346823092.1">
    <property type="nucleotide sequence ID" value="NZ_JBDKWZ010000013.1"/>
</dbReference>
<dbReference type="InterPro" id="IPR036942">
    <property type="entry name" value="Beta-barrel_TonB_sf"/>
</dbReference>
<keyword evidence="3 8" id="KW-1134">Transmembrane beta strand</keyword>
<keyword evidence="2 8" id="KW-0813">Transport</keyword>
<dbReference type="InterPro" id="IPR000531">
    <property type="entry name" value="Beta-barrel_TonB"/>
</dbReference>
<dbReference type="SUPFAM" id="SSF56935">
    <property type="entry name" value="Porins"/>
    <property type="match status" value="1"/>
</dbReference>
<evidence type="ECO:0000313" key="12">
    <source>
        <dbReference type="EMBL" id="MEN7550310.1"/>
    </source>
</evidence>
<dbReference type="Pfam" id="PF13715">
    <property type="entry name" value="CarbopepD_reg_2"/>
    <property type="match status" value="1"/>
</dbReference>
<dbReference type="Gene3D" id="2.170.130.10">
    <property type="entry name" value="TonB-dependent receptor, plug domain"/>
    <property type="match status" value="1"/>
</dbReference>
<dbReference type="Pfam" id="PF00593">
    <property type="entry name" value="TonB_dep_Rec_b-barrel"/>
    <property type="match status" value="1"/>
</dbReference>
<gene>
    <name evidence="12" type="ORF">AAG747_20490</name>
</gene>
<dbReference type="SUPFAM" id="SSF49464">
    <property type="entry name" value="Carboxypeptidase regulatory domain-like"/>
    <property type="match status" value="1"/>
</dbReference>
<evidence type="ECO:0000256" key="6">
    <source>
        <dbReference type="ARBA" id="ARBA00023136"/>
    </source>
</evidence>
<keyword evidence="7 8" id="KW-0998">Cell outer membrane</keyword>
<keyword evidence="6 8" id="KW-0472">Membrane</keyword>
<comment type="similarity">
    <text evidence="8 9">Belongs to the TonB-dependent receptor family.</text>
</comment>
<feature type="domain" description="TonB-dependent receptor plug" evidence="11">
    <location>
        <begin position="231"/>
        <end position="337"/>
    </location>
</feature>
<comment type="caution">
    <text evidence="12">The sequence shown here is derived from an EMBL/GenBank/DDBJ whole genome shotgun (WGS) entry which is preliminary data.</text>
</comment>
<dbReference type="InterPro" id="IPR023997">
    <property type="entry name" value="TonB-dep_OMP_SusC/RagA_CS"/>
</dbReference>
<dbReference type="GO" id="GO:0009279">
    <property type="term" value="C:cell outer membrane"/>
    <property type="evidence" value="ECO:0007669"/>
    <property type="project" value="UniProtKB-SubCell"/>
</dbReference>
<reference evidence="12 13" key="1">
    <citation type="submission" date="2024-04" db="EMBL/GenBank/DDBJ databases">
        <title>Novel genus in family Flammeovirgaceae.</title>
        <authorList>
            <person name="Nguyen T.H."/>
            <person name="Vuong T.Q."/>
            <person name="Le H."/>
            <person name="Kim S.-G."/>
        </authorList>
    </citation>
    <scope>NUCLEOTIDE SEQUENCE [LARGE SCALE GENOMIC DNA]</scope>
    <source>
        <strain evidence="12 13">JCM 23209</strain>
    </source>
</reference>
<protein>
    <submittedName>
        <fullName evidence="12">SusC/RagA family TonB-linked outer membrane protein</fullName>
    </submittedName>
</protein>
<dbReference type="Proteomes" id="UP001403385">
    <property type="component" value="Unassembled WGS sequence"/>
</dbReference>
<dbReference type="NCBIfam" id="TIGR04056">
    <property type="entry name" value="OMP_RagA_SusC"/>
    <property type="match status" value="1"/>
</dbReference>
<dbReference type="InterPro" id="IPR008969">
    <property type="entry name" value="CarboxyPept-like_regulatory"/>
</dbReference>
<keyword evidence="4 8" id="KW-0812">Transmembrane</keyword>
<dbReference type="PROSITE" id="PS52016">
    <property type="entry name" value="TONB_DEPENDENT_REC_3"/>
    <property type="match status" value="1"/>
</dbReference>